<gene>
    <name evidence="1" type="ORF">S03H2_24528</name>
</gene>
<proteinExistence type="predicted"/>
<dbReference type="EMBL" id="BARU01013649">
    <property type="protein sequence ID" value="GAH39272.1"/>
    <property type="molecule type" value="Genomic_DNA"/>
</dbReference>
<accession>X1F2V4</accession>
<name>X1F2V4_9ZZZZ</name>
<organism evidence="1">
    <name type="scientific">marine sediment metagenome</name>
    <dbReference type="NCBI Taxonomy" id="412755"/>
    <lineage>
        <taxon>unclassified sequences</taxon>
        <taxon>metagenomes</taxon>
        <taxon>ecological metagenomes</taxon>
    </lineage>
</organism>
<feature type="non-terminal residue" evidence="1">
    <location>
        <position position="1"/>
    </location>
</feature>
<evidence type="ECO:0008006" key="2">
    <source>
        <dbReference type="Google" id="ProtNLM"/>
    </source>
</evidence>
<sequence>YFTGGIKYVFGLRGYPLARKGNWWPRISIYYGTVAFYKRYDGTHKNASGPAFGAGVVWMSGKKILIDIELQYRIPSIPAGYVKKEGLDFTLSAGVQLNF</sequence>
<reference evidence="1" key="1">
    <citation type="journal article" date="2014" name="Front. Microbiol.">
        <title>High frequency of phylogenetically diverse reductive dehalogenase-homologous genes in deep subseafloor sedimentary metagenomes.</title>
        <authorList>
            <person name="Kawai M."/>
            <person name="Futagami T."/>
            <person name="Toyoda A."/>
            <person name="Takaki Y."/>
            <person name="Nishi S."/>
            <person name="Hori S."/>
            <person name="Arai W."/>
            <person name="Tsubouchi T."/>
            <person name="Morono Y."/>
            <person name="Uchiyama I."/>
            <person name="Ito T."/>
            <person name="Fujiyama A."/>
            <person name="Inagaki F."/>
            <person name="Takami H."/>
        </authorList>
    </citation>
    <scope>NUCLEOTIDE SEQUENCE</scope>
    <source>
        <strain evidence="1">Expedition CK06-06</strain>
    </source>
</reference>
<evidence type="ECO:0000313" key="1">
    <source>
        <dbReference type="EMBL" id="GAH39272.1"/>
    </source>
</evidence>
<dbReference type="AlphaFoldDB" id="X1F2V4"/>
<comment type="caution">
    <text evidence="1">The sequence shown here is derived from an EMBL/GenBank/DDBJ whole genome shotgun (WGS) entry which is preliminary data.</text>
</comment>
<protein>
    <recommendedName>
        <fullName evidence="2">Outer membrane protein beta-barrel domain-containing protein</fullName>
    </recommendedName>
</protein>